<protein>
    <submittedName>
        <fullName evidence="4">TULIP family P47-like protein</fullName>
    </submittedName>
</protein>
<feature type="domain" description="Protein OrfX2/OrfX3/P47" evidence="3">
    <location>
        <begin position="230"/>
        <end position="379"/>
    </location>
</feature>
<evidence type="ECO:0000259" key="3">
    <source>
        <dbReference type="Pfam" id="PF06597"/>
    </source>
</evidence>
<dbReference type="Proteomes" id="UP001629059">
    <property type="component" value="Unassembled WGS sequence"/>
</dbReference>
<evidence type="ECO:0000256" key="2">
    <source>
        <dbReference type="ARBA" id="ARBA00035010"/>
    </source>
</evidence>
<comment type="similarity">
    <text evidence="2">Belongs to the TULIP P47 family.</text>
</comment>
<name>A0ABW8YFL8_9FLAO</name>
<proteinExistence type="inferred from homology"/>
<keyword evidence="1" id="KW-0843">Virulence</keyword>
<dbReference type="EMBL" id="JBELQB010000014">
    <property type="protein sequence ID" value="MFL9838989.1"/>
    <property type="molecule type" value="Genomic_DNA"/>
</dbReference>
<dbReference type="RefSeq" id="WP_408075933.1">
    <property type="nucleotide sequence ID" value="NZ_JBELQB010000014.1"/>
</dbReference>
<evidence type="ECO:0000256" key="1">
    <source>
        <dbReference type="ARBA" id="ARBA00023026"/>
    </source>
</evidence>
<comment type="caution">
    <text evidence="4">The sequence shown here is derived from an EMBL/GenBank/DDBJ whole genome shotgun (WGS) entry which is preliminary data.</text>
</comment>
<evidence type="ECO:0000313" key="5">
    <source>
        <dbReference type="Proteomes" id="UP001629059"/>
    </source>
</evidence>
<organism evidence="4 5">
    <name type="scientific">Flavobacterium rhizophilum</name>
    <dbReference type="NCBI Taxonomy" id="3163296"/>
    <lineage>
        <taxon>Bacteria</taxon>
        <taxon>Pseudomonadati</taxon>
        <taxon>Bacteroidota</taxon>
        <taxon>Flavobacteriia</taxon>
        <taxon>Flavobacteriales</taxon>
        <taxon>Flavobacteriaceae</taxon>
        <taxon>Flavobacterium</taxon>
    </lineage>
</organism>
<dbReference type="InterPro" id="IPR010567">
    <property type="entry name" value="OrfX2/OrfX3/P47"/>
</dbReference>
<sequence>MSELATATATTGLPIPEVVTQLPVNKNADTNDWDTVFAIRFNDANTAISDSWSKVNDKAKNVLQAASDDPSFKLDGKLGPWQLTIGGDGKNIRMGCPFVSGTFNSGSKQYDVTGYEVVIEVGMQWVPDPDQFAFSIGDNDTVSTIKNDLNNNKLDDTLIAQFKKNGKTLSSSATASVINQDEDWVITDGKVNYYIFYYTDKFDNEFLQVYQFEDAWKNNLKILEESISQQEPAVVIVTIKNNKTEGIAAAVLQDLLSEWFNTNIGEFNHVFSSLDLSPSLSEKDNYHWLKPTGTSYAVTDNGTLENSVFGVLTMTQGNPAPASHQVSPNAIPNGDGVNAGFLISGTSFMKNMMLAGARTVFDNAPESSFDISNDGLTVTNNKKIVWGRFKKDDKPMYSVSSSYASQLDNNQLPEKMVADLKGQWVGNPNGGGSYVPGIMVEGFSAHMTQKGMNWYLSSSDEKTVYLLEVNPKDNTKIDMYTSIIVTIEAKQFKMSLDNSYLEIQFIDLLYPESWEYDVHINYTEQVSLGLKEVQNKQIFYFDKVTKDMTINVTKTKVAITVGIVEDSILAAIGLVAAIAPVIDGLRAAASIVEVTEDAGNAVITTEEFVEATEEISDVDQELNETNGLLNGAEQVRGGWPAFKNAFTATRWKVLGGIAGAVGAVVGGQAAIEAIMEAMAKNEWEKVPGFDEFANTAIYPYSWPGVDSYDLKKAALAASLQIGLKTQSSNK</sequence>
<keyword evidence="5" id="KW-1185">Reference proteome</keyword>
<evidence type="ECO:0000313" key="4">
    <source>
        <dbReference type="EMBL" id="MFL9838989.1"/>
    </source>
</evidence>
<reference evidence="4 5" key="1">
    <citation type="submission" date="2024-06" db="EMBL/GenBank/DDBJ databases">
        <authorList>
            <person name="Kaempfer P."/>
            <person name="Viver T."/>
        </authorList>
    </citation>
    <scope>NUCLEOTIDE SEQUENCE [LARGE SCALE GENOMIC DNA]</scope>
    <source>
        <strain evidence="4 5">ST-75</strain>
    </source>
</reference>
<accession>A0ABW8YFL8</accession>
<gene>
    <name evidence="4" type="ORF">ABS768_15885</name>
</gene>
<dbReference type="Pfam" id="PF06597">
    <property type="entry name" value="Clostridium_P47"/>
    <property type="match status" value="2"/>
</dbReference>
<feature type="domain" description="Protein OrfX2/OrfX3/P47" evidence="3">
    <location>
        <begin position="30"/>
        <end position="162"/>
    </location>
</feature>